<evidence type="ECO:0000313" key="3">
    <source>
        <dbReference type="Proteomes" id="UP000187499"/>
    </source>
</evidence>
<dbReference type="KEGG" id="lalw:BTM29_03040"/>
<evidence type="ECO:0000313" key="2">
    <source>
        <dbReference type="EMBL" id="APX71596.1"/>
    </source>
</evidence>
<dbReference type="EMBL" id="CP019323">
    <property type="protein sequence ID" value="APX71596.1"/>
    <property type="molecule type" value="Genomic_DNA"/>
</dbReference>
<dbReference type="RefSeq" id="WP_076614100.1">
    <property type="nucleotide sequence ID" value="NZ_CP019323.1"/>
</dbReference>
<organism evidence="2 3">
    <name type="scientific">Companilactobacillus allii</name>
    <dbReference type="NCBI Taxonomy" id="1847728"/>
    <lineage>
        <taxon>Bacteria</taxon>
        <taxon>Bacillati</taxon>
        <taxon>Bacillota</taxon>
        <taxon>Bacilli</taxon>
        <taxon>Lactobacillales</taxon>
        <taxon>Lactobacillaceae</taxon>
        <taxon>Companilactobacillus</taxon>
    </lineage>
</organism>
<keyword evidence="1" id="KW-1133">Transmembrane helix</keyword>
<evidence type="ECO:0000256" key="1">
    <source>
        <dbReference type="SAM" id="Phobius"/>
    </source>
</evidence>
<dbReference type="AlphaFoldDB" id="A0A1P8Q187"/>
<keyword evidence="3" id="KW-1185">Reference proteome</keyword>
<proteinExistence type="predicted"/>
<protein>
    <recommendedName>
        <fullName evidence="4">MacB-like periplasmic core domain-containing protein</fullName>
    </recommendedName>
</protein>
<keyword evidence="1" id="KW-0812">Transmembrane</keyword>
<feature type="transmembrane region" description="Helical" evidence="1">
    <location>
        <begin position="218"/>
        <end position="239"/>
    </location>
</feature>
<dbReference type="STRING" id="1847728.BTM29_03040"/>
<accession>A0A1P8Q187</accession>
<name>A0A1P8Q187_9LACO</name>
<feature type="transmembrane region" description="Helical" evidence="1">
    <location>
        <begin position="293"/>
        <end position="315"/>
    </location>
</feature>
<gene>
    <name evidence="2" type="ORF">BTM29_03040</name>
</gene>
<dbReference type="OrthoDB" id="2329651at2"/>
<keyword evidence="1" id="KW-0472">Membrane</keyword>
<reference evidence="3" key="1">
    <citation type="submission" date="2016-12" db="EMBL/GenBank/DDBJ databases">
        <authorList>
            <person name="Jung M.Y."/>
            <person name="Lee S.H."/>
        </authorList>
    </citation>
    <scope>NUCLEOTIDE SEQUENCE [LARGE SCALE GENOMIC DNA]</scope>
    <source>
        <strain evidence="3">WiKim39</strain>
    </source>
</reference>
<dbReference type="Proteomes" id="UP000187499">
    <property type="component" value="Chromosome"/>
</dbReference>
<sequence>MKRIIYSTFLTIMIFFVGFVVSKLDTIKYSNLMNRFNMSDDALILKSNSHQDIQNTITSVHDAKLKNYKLIFLEDKHESMGYVYSDHSIKDLPIVSGDSFNKKVFNSQIVFAIQGTSSKLEDYKPQSQNYIKHNGNYISVIGKMNFPSADILNRQTLISLSPRQNNADVLLKNVAIAVDGGIVNSKKGYHKLKKILKVSDTQKYRRHNISAFDKHQLVMFRVVLVFIVVLIGGIEYLALTPIKHDLKNAKLTGDLKNNYRNGLLLKYYLYSVIPYGISYFLINFRFMIVRHYIVNTVMVFSILMMIVMGLVRLNFSEDS</sequence>
<evidence type="ECO:0008006" key="4">
    <source>
        <dbReference type="Google" id="ProtNLM"/>
    </source>
</evidence>
<feature type="transmembrane region" description="Helical" evidence="1">
    <location>
        <begin position="6"/>
        <end position="24"/>
    </location>
</feature>
<feature type="transmembrane region" description="Helical" evidence="1">
    <location>
        <begin position="267"/>
        <end position="286"/>
    </location>
</feature>